<sequence length="89" mass="10259">MHVEHHPLIKDFPERRELLHELRQSDPHFAQKALQYEDLDKRICRVEDGLELLDDTALHTLKNDRVALKDEIARQLKRASGSCCGKCGG</sequence>
<comment type="caution">
    <text evidence="1">The sequence shown here is derived from an EMBL/GenBank/DDBJ whole genome shotgun (WGS) entry which is preliminary data.</text>
</comment>
<dbReference type="AlphaFoldDB" id="A0A4Q9QZD9"/>
<dbReference type="InterPro" id="IPR007420">
    <property type="entry name" value="DUF465"/>
</dbReference>
<dbReference type="EMBL" id="QJUP01000028">
    <property type="protein sequence ID" value="TBU90975.1"/>
    <property type="molecule type" value="Genomic_DNA"/>
</dbReference>
<keyword evidence="2" id="KW-1185">Reference proteome</keyword>
<evidence type="ECO:0000313" key="1">
    <source>
        <dbReference type="EMBL" id="TBU90975.1"/>
    </source>
</evidence>
<dbReference type="Gene3D" id="6.10.280.50">
    <property type="match status" value="1"/>
</dbReference>
<reference evidence="1 2" key="1">
    <citation type="submission" date="2018-06" db="EMBL/GenBank/DDBJ databases">
        <title>Three novel Pseudomonas species isolated from symptomatic oak.</title>
        <authorList>
            <person name="Bueno-Gonzalez V."/>
            <person name="Brady C."/>
        </authorList>
    </citation>
    <scope>NUCLEOTIDE SEQUENCE [LARGE SCALE GENOMIC DNA]</scope>
    <source>
        <strain evidence="1 2">P17C</strain>
    </source>
</reference>
<dbReference type="Pfam" id="PF04325">
    <property type="entry name" value="DUF465"/>
    <property type="match status" value="1"/>
</dbReference>
<dbReference type="RefSeq" id="WP_131185593.1">
    <property type="nucleotide sequence ID" value="NZ_QJUO01000031.1"/>
</dbReference>
<evidence type="ECO:0000313" key="2">
    <source>
        <dbReference type="Proteomes" id="UP000292639"/>
    </source>
</evidence>
<protein>
    <submittedName>
        <fullName evidence="1">GTP-binding protein</fullName>
    </submittedName>
</protein>
<dbReference type="InterPro" id="IPR038444">
    <property type="entry name" value="DUF465_sf"/>
</dbReference>
<dbReference type="Proteomes" id="UP000292639">
    <property type="component" value="Unassembled WGS sequence"/>
</dbReference>
<organism evidence="1 2">
    <name type="scientific">Stutzerimonas kirkiae</name>
    <dbReference type="NCBI Taxonomy" id="2211392"/>
    <lineage>
        <taxon>Bacteria</taxon>
        <taxon>Pseudomonadati</taxon>
        <taxon>Pseudomonadota</taxon>
        <taxon>Gammaproteobacteria</taxon>
        <taxon>Pseudomonadales</taxon>
        <taxon>Pseudomonadaceae</taxon>
        <taxon>Stutzerimonas</taxon>
    </lineage>
</organism>
<gene>
    <name evidence="1" type="ORF">DNJ96_16330</name>
</gene>
<name>A0A4Q9QZD9_9GAMM</name>
<proteinExistence type="predicted"/>
<accession>A0A4Q9QZD9</accession>